<feature type="domain" description="NET" evidence="4">
    <location>
        <begin position="254"/>
        <end position="335"/>
    </location>
</feature>
<dbReference type="Proteomes" id="UP000790787">
    <property type="component" value="Chromosome 3"/>
</dbReference>
<dbReference type="InterPro" id="IPR038336">
    <property type="entry name" value="NET_sf"/>
</dbReference>
<dbReference type="GO" id="GO:0042393">
    <property type="term" value="F:histone binding"/>
    <property type="evidence" value="ECO:0000318"/>
    <property type="project" value="GO_Central"/>
</dbReference>
<evidence type="ECO:0000259" key="4">
    <source>
        <dbReference type="PROSITE" id="PS51525"/>
    </source>
</evidence>
<dbReference type="InterPro" id="IPR027353">
    <property type="entry name" value="NET_dom"/>
</dbReference>
<organism evidence="5 6">
    <name type="scientific">Nicotiana tabacum</name>
    <name type="common">Common tobacco</name>
    <dbReference type="NCBI Taxonomy" id="4097"/>
    <lineage>
        <taxon>Eukaryota</taxon>
        <taxon>Viridiplantae</taxon>
        <taxon>Streptophyta</taxon>
        <taxon>Embryophyta</taxon>
        <taxon>Tracheophyta</taxon>
        <taxon>Spermatophyta</taxon>
        <taxon>Magnoliopsida</taxon>
        <taxon>eudicotyledons</taxon>
        <taxon>Gunneridae</taxon>
        <taxon>Pentapetalae</taxon>
        <taxon>asterids</taxon>
        <taxon>lamiids</taxon>
        <taxon>Solanales</taxon>
        <taxon>Solanaceae</taxon>
        <taxon>Nicotianoideae</taxon>
        <taxon>Nicotianeae</taxon>
        <taxon>Nicotiana</taxon>
    </lineage>
</organism>
<reference evidence="6" key="2">
    <citation type="submission" date="2025-08" db="UniProtKB">
        <authorList>
            <consortium name="RefSeq"/>
        </authorList>
    </citation>
    <scope>IDENTIFICATION</scope>
    <source>
        <tissue evidence="6">Leaf</tissue>
    </source>
</reference>
<dbReference type="OrthoDB" id="21449at2759"/>
<keyword evidence="5" id="KW-1185">Reference proteome</keyword>
<evidence type="ECO:0000313" key="6">
    <source>
        <dbReference type="RefSeq" id="XP_016506100.1"/>
    </source>
</evidence>
<dbReference type="PaxDb" id="4097-A0A1S4CY60"/>
<dbReference type="GO" id="GO:0000785">
    <property type="term" value="C:chromatin"/>
    <property type="evidence" value="ECO:0000318"/>
    <property type="project" value="GO_Central"/>
</dbReference>
<dbReference type="KEGG" id="nta:107823901"/>
<dbReference type="AlphaFoldDB" id="A0A1S4CY60"/>
<evidence type="ECO:0000256" key="1">
    <source>
        <dbReference type="ARBA" id="ARBA00023015"/>
    </source>
</evidence>
<dbReference type="GO" id="GO:0006357">
    <property type="term" value="P:regulation of transcription by RNA polymerase II"/>
    <property type="evidence" value="ECO:0000318"/>
    <property type="project" value="GO_Central"/>
</dbReference>
<gene>
    <name evidence="6" type="primary">LOC107823901</name>
</gene>
<evidence type="ECO:0000313" key="5">
    <source>
        <dbReference type="Proteomes" id="UP000790787"/>
    </source>
</evidence>
<dbReference type="GO" id="GO:0004674">
    <property type="term" value="F:protein serine/threonine kinase activity"/>
    <property type="evidence" value="ECO:0000318"/>
    <property type="project" value="GO_Central"/>
</dbReference>
<dbReference type="OMA" id="DYFGYYT"/>
<accession>A0A1S4CY60</accession>
<sequence>MGWGASTECNRKGPDYFGLFASEVAELLSQDGDFLPFSDQIFENSGEVSSAVEEKNSSMGTYNAKEFRYTGGSASLFSDCFGSHVSDFRTERLKLLLRQSIVALSREVDEILDPIFSICQLRSCLRYKESLLAVPCAVSDSDQGNHPQKKLKASPFPDMQDSEREDLDILPSGGMSSDDVQKVEGEQFKRSLAKMDQNELGSNVGAAPEDWDVHNDLQFLLKNDSAKVESVMKKHCDELLDTLGYMEEKLEELLDIVMSNCRLMTLPEKQHLRRLIRDLPPRNLDRVVEILCRGKQVEQHSCSEVHVDLEKEDKATLWRLYFYIETVENAKRLHEV</sequence>
<feature type="region of interest" description="Disordered" evidence="3">
    <location>
        <begin position="138"/>
        <end position="162"/>
    </location>
</feature>
<dbReference type="GO" id="GO:0005634">
    <property type="term" value="C:nucleus"/>
    <property type="evidence" value="ECO:0000318"/>
    <property type="project" value="GO_Central"/>
</dbReference>
<dbReference type="PROSITE" id="PS51525">
    <property type="entry name" value="NET"/>
    <property type="match status" value="1"/>
</dbReference>
<dbReference type="RefSeq" id="XP_016506100.1">
    <property type="nucleotide sequence ID" value="XM_016650614.1"/>
</dbReference>
<dbReference type="STRING" id="4097.A0A1S4CY60"/>
<reference evidence="5" key="1">
    <citation type="journal article" date="2014" name="Nat. Commun.">
        <title>The tobacco genome sequence and its comparison with those of tomato and potato.</title>
        <authorList>
            <person name="Sierro N."/>
            <person name="Battey J.N."/>
            <person name="Ouadi S."/>
            <person name="Bakaher N."/>
            <person name="Bovet L."/>
            <person name="Willig A."/>
            <person name="Goepfert S."/>
            <person name="Peitsch M.C."/>
            <person name="Ivanov N.V."/>
        </authorList>
    </citation>
    <scope>NUCLEOTIDE SEQUENCE [LARGE SCALE GENOMIC DNA]</scope>
</reference>
<name>A0A1S4CY60_TOBAC</name>
<dbReference type="RefSeq" id="XP_016506100.1">
    <property type="nucleotide sequence ID" value="XM_016650614.2"/>
</dbReference>
<proteinExistence type="predicted"/>
<dbReference type="GO" id="GO:0006338">
    <property type="term" value="P:chromatin remodeling"/>
    <property type="evidence" value="ECO:0000318"/>
    <property type="project" value="GO_Central"/>
</dbReference>
<keyword evidence="2" id="KW-0804">Transcription</keyword>
<protein>
    <submittedName>
        <fullName evidence="6">Uncharacterized protein LOC107823901 isoform X1</fullName>
    </submittedName>
    <submittedName>
        <fullName evidence="6">Uncharacterized protein isoform X1</fullName>
    </submittedName>
</protein>
<dbReference type="GeneID" id="107823901"/>
<evidence type="ECO:0000256" key="3">
    <source>
        <dbReference type="SAM" id="MobiDB-lite"/>
    </source>
</evidence>
<evidence type="ECO:0000256" key="2">
    <source>
        <dbReference type="ARBA" id="ARBA00023163"/>
    </source>
</evidence>
<dbReference type="Gene3D" id="1.20.1270.220">
    <property type="match status" value="1"/>
</dbReference>
<keyword evidence="1" id="KW-0805">Transcription regulation</keyword>
<dbReference type="GO" id="GO:0003682">
    <property type="term" value="F:chromatin binding"/>
    <property type="evidence" value="ECO:0000318"/>
    <property type="project" value="GO_Central"/>
</dbReference>
<dbReference type="PANTHER" id="PTHR45926">
    <property type="entry name" value="OSJNBA0053K19.4 PROTEIN"/>
    <property type="match status" value="1"/>
</dbReference>
<dbReference type="Pfam" id="PF17035">
    <property type="entry name" value="BET"/>
    <property type="match status" value="1"/>
</dbReference>